<dbReference type="GeneID" id="300656135"/>
<dbReference type="SUPFAM" id="SSF54637">
    <property type="entry name" value="Thioesterase/thiol ester dehydrase-isomerase"/>
    <property type="match status" value="2"/>
</dbReference>
<dbReference type="Gene3D" id="2.40.160.210">
    <property type="entry name" value="Acyl-CoA thioesterase, double hotdog domain"/>
    <property type="match status" value="1"/>
</dbReference>
<sequence>MPTSLEALTSTVTREGDAATFTITDDWLQGRAAFGGLVAALGLLTSRHLVDGSRRLRALQTTFLRPAVPGPLTFEPSLERDGRNLTQMRAIGFQEGKRVATTRAIFGLPLDVEDRLPPPVRPDAPGPETIEPVPFIEGLMPTFVQHFDFRKVSGGVPFSGSTETESVNWLRAKDGQIGVEALSVMFSDAIAPPALALMPGPAKSSTTAWSVSLLEPKGPVDESGWWMIHARLTYLRGGYGHHTTTLWTPEGEVAALSEQTVAVYP</sequence>
<feature type="domain" description="Acyl-CoA thioesterase-like N-terminal HotDog" evidence="1">
    <location>
        <begin position="24"/>
        <end position="107"/>
    </location>
</feature>
<dbReference type="InterPro" id="IPR042171">
    <property type="entry name" value="Acyl-CoA_hotdog"/>
</dbReference>
<gene>
    <name evidence="3" type="ORF">GTQ45_05685</name>
</gene>
<proteinExistence type="predicted"/>
<reference evidence="3 4" key="1">
    <citation type="journal article" date="2016" name="Int. J. Syst. Evol. Microbiol.">
        <title>Pyruvatibacter mobilis gen. nov., sp. nov., a marine bacterium from the culture broth of Picochlorum sp. 122.</title>
        <authorList>
            <person name="Wang G."/>
            <person name="Tang M."/>
            <person name="Wu H."/>
            <person name="Dai S."/>
            <person name="Li T."/>
            <person name="Chen C."/>
            <person name="He H."/>
            <person name="Fan J."/>
            <person name="Xiang W."/>
            <person name="Li X."/>
        </authorList>
    </citation>
    <scope>NUCLEOTIDE SEQUENCE [LARGE SCALE GENOMIC DNA]</scope>
    <source>
        <strain evidence="3 4">GYP-11</strain>
    </source>
</reference>
<keyword evidence="4" id="KW-1185">Reference proteome</keyword>
<evidence type="ECO:0000313" key="4">
    <source>
        <dbReference type="Proteomes" id="UP000470384"/>
    </source>
</evidence>
<name>A0A845QA96_9HYPH</name>
<accession>A0A845QA96</accession>
<dbReference type="Pfam" id="PF13622">
    <property type="entry name" value="4HBT_3"/>
    <property type="match status" value="1"/>
</dbReference>
<dbReference type="Pfam" id="PF20789">
    <property type="entry name" value="4HBT_3C"/>
    <property type="match status" value="1"/>
</dbReference>
<organism evidence="3 4">
    <name type="scientific">Pyruvatibacter mobilis</name>
    <dbReference type="NCBI Taxonomy" id="1712261"/>
    <lineage>
        <taxon>Bacteria</taxon>
        <taxon>Pseudomonadati</taxon>
        <taxon>Pseudomonadota</taxon>
        <taxon>Alphaproteobacteria</taxon>
        <taxon>Hyphomicrobiales</taxon>
        <taxon>Parvibaculaceae</taxon>
        <taxon>Pyruvatibacter</taxon>
    </lineage>
</organism>
<evidence type="ECO:0000313" key="3">
    <source>
        <dbReference type="EMBL" id="NBG95218.1"/>
    </source>
</evidence>
<evidence type="ECO:0008006" key="5">
    <source>
        <dbReference type="Google" id="ProtNLM"/>
    </source>
</evidence>
<dbReference type="InterPro" id="IPR049449">
    <property type="entry name" value="TesB_ACOT8-like_N"/>
</dbReference>
<evidence type="ECO:0000259" key="1">
    <source>
        <dbReference type="Pfam" id="PF13622"/>
    </source>
</evidence>
<dbReference type="AlphaFoldDB" id="A0A845QA96"/>
<dbReference type="RefSeq" id="WP_160587201.1">
    <property type="nucleotide sequence ID" value="NZ_BMHN01000001.1"/>
</dbReference>
<dbReference type="InterPro" id="IPR049450">
    <property type="entry name" value="ACOT8-like_C"/>
</dbReference>
<dbReference type="EMBL" id="WXYQ01000004">
    <property type="protein sequence ID" value="NBG95218.1"/>
    <property type="molecule type" value="Genomic_DNA"/>
</dbReference>
<dbReference type="Proteomes" id="UP000470384">
    <property type="component" value="Unassembled WGS sequence"/>
</dbReference>
<dbReference type="OrthoDB" id="4370297at2"/>
<evidence type="ECO:0000259" key="2">
    <source>
        <dbReference type="Pfam" id="PF20789"/>
    </source>
</evidence>
<comment type="caution">
    <text evidence="3">The sequence shown here is derived from an EMBL/GenBank/DDBJ whole genome shotgun (WGS) entry which is preliminary data.</text>
</comment>
<protein>
    <recommendedName>
        <fullName evidence="5">Acyl-CoA thioesterase</fullName>
    </recommendedName>
</protein>
<dbReference type="InterPro" id="IPR029069">
    <property type="entry name" value="HotDog_dom_sf"/>
</dbReference>
<feature type="domain" description="Acyl-CoA thioesterase-like C-terminal" evidence="2">
    <location>
        <begin position="127"/>
        <end position="263"/>
    </location>
</feature>